<sequence length="169" mass="19403">MNKTNLRIDLVQLNILPALEIKRVLQGKVQLLAERVLRSDTAAVRGKSDPLVGDYVKEKQVEEIGMSCCLPCWWSIKHTELKFVINEWRLVPESADMDLLSKLFQMLCHRENVSIILIISSALRDLHMPNRISSFSRDHSKIVDQSLTGLQSKQHKGRECEKVQNLPFI</sequence>
<dbReference type="AlphaFoldDB" id="A0A1A9ULW0"/>
<dbReference type="Proteomes" id="UP000078200">
    <property type="component" value="Unassembled WGS sequence"/>
</dbReference>
<dbReference type="EnsemblMetazoa" id="GAUT008743-RA">
    <property type="protein sequence ID" value="GAUT008743-PA"/>
    <property type="gene ID" value="GAUT008743"/>
</dbReference>
<accession>A0A1A9ULW0</accession>
<name>A0A1A9ULW0_GLOAU</name>
<organism evidence="1 2">
    <name type="scientific">Glossina austeni</name>
    <name type="common">Savannah tsetse fly</name>
    <dbReference type="NCBI Taxonomy" id="7395"/>
    <lineage>
        <taxon>Eukaryota</taxon>
        <taxon>Metazoa</taxon>
        <taxon>Ecdysozoa</taxon>
        <taxon>Arthropoda</taxon>
        <taxon>Hexapoda</taxon>
        <taxon>Insecta</taxon>
        <taxon>Pterygota</taxon>
        <taxon>Neoptera</taxon>
        <taxon>Endopterygota</taxon>
        <taxon>Diptera</taxon>
        <taxon>Brachycera</taxon>
        <taxon>Muscomorpha</taxon>
        <taxon>Hippoboscoidea</taxon>
        <taxon>Glossinidae</taxon>
        <taxon>Glossina</taxon>
    </lineage>
</organism>
<evidence type="ECO:0000313" key="2">
    <source>
        <dbReference type="Proteomes" id="UP000078200"/>
    </source>
</evidence>
<keyword evidence="2" id="KW-1185">Reference proteome</keyword>
<evidence type="ECO:0000313" key="1">
    <source>
        <dbReference type="EnsemblMetazoa" id="GAUT008743-PA"/>
    </source>
</evidence>
<proteinExistence type="predicted"/>
<dbReference type="VEuPathDB" id="VectorBase:GAUT008743"/>
<reference evidence="1" key="1">
    <citation type="submission" date="2020-05" db="UniProtKB">
        <authorList>
            <consortium name="EnsemblMetazoa"/>
        </authorList>
    </citation>
    <scope>IDENTIFICATION</scope>
    <source>
        <strain evidence="1">TTRI</strain>
    </source>
</reference>
<protein>
    <submittedName>
        <fullName evidence="1">Uncharacterized protein</fullName>
    </submittedName>
</protein>